<name>A0A9W6PPU5_9ACTN</name>
<organism evidence="3 4">
    <name type="scientific">Kitasatospora phosalacinea</name>
    <dbReference type="NCBI Taxonomy" id="2065"/>
    <lineage>
        <taxon>Bacteria</taxon>
        <taxon>Bacillati</taxon>
        <taxon>Actinomycetota</taxon>
        <taxon>Actinomycetes</taxon>
        <taxon>Kitasatosporales</taxon>
        <taxon>Streptomycetaceae</taxon>
        <taxon>Kitasatospora</taxon>
    </lineage>
</organism>
<comment type="caution">
    <text evidence="3">The sequence shown here is derived from an EMBL/GenBank/DDBJ whole genome shotgun (WGS) entry which is preliminary data.</text>
</comment>
<gene>
    <name evidence="3" type="ORF">Kpho01_67220</name>
</gene>
<dbReference type="EMBL" id="BSRX01000058">
    <property type="protein sequence ID" value="GLW58711.1"/>
    <property type="molecule type" value="Genomic_DNA"/>
</dbReference>
<accession>A0A9W6PPU5</accession>
<reference evidence="3" key="1">
    <citation type="submission" date="2023-02" db="EMBL/GenBank/DDBJ databases">
        <title>Kitasatospora phosalacinea NBRC 14362.</title>
        <authorList>
            <person name="Ichikawa N."/>
            <person name="Sato H."/>
            <person name="Tonouchi N."/>
        </authorList>
    </citation>
    <scope>NUCLEOTIDE SEQUENCE</scope>
    <source>
        <strain evidence="3">NBRC 14362</strain>
    </source>
</reference>
<evidence type="ECO:0000259" key="2">
    <source>
        <dbReference type="Pfam" id="PF03432"/>
    </source>
</evidence>
<proteinExistence type="predicted"/>
<dbReference type="OrthoDB" id="4382201at2"/>
<evidence type="ECO:0000313" key="4">
    <source>
        <dbReference type="Proteomes" id="UP001165143"/>
    </source>
</evidence>
<feature type="region of interest" description="Disordered" evidence="1">
    <location>
        <begin position="542"/>
        <end position="571"/>
    </location>
</feature>
<evidence type="ECO:0000256" key="1">
    <source>
        <dbReference type="SAM" id="MobiDB-lite"/>
    </source>
</evidence>
<dbReference type="AlphaFoldDB" id="A0A9W6PPU5"/>
<protein>
    <submittedName>
        <fullName evidence="3">Mobilization protein</fullName>
    </submittedName>
</protein>
<dbReference type="Proteomes" id="UP001165143">
    <property type="component" value="Unassembled WGS sequence"/>
</dbReference>
<feature type="region of interest" description="Disordered" evidence="1">
    <location>
        <begin position="278"/>
        <end position="302"/>
    </location>
</feature>
<dbReference type="Pfam" id="PF03432">
    <property type="entry name" value="Relaxase"/>
    <property type="match status" value="1"/>
</dbReference>
<sequence length="571" mass="61608">MVPNVTRGSRTYGLLAYLYGPGRRDEHTDPHLVASWDGFAPDPGRDLAANLKQLQSALDMRVDQRGKRRALKKHVWHCSLRLSPEDRDLSPEEWAEAARRVVAAVGIAPEGDPDGCRWVAVRHAQDHIHIAATIVRGNLRKADIENDYRRAQAECRKIEKEWGLRELDPGDGTKAKEPTNREKHKAQRLDQPDTSRQLLRDAVRQALAGADTEEEFFARLETAGVLVNRKIGPSGDTLGYSVAVVGERDAAGKPVFFGGYRLAPDLTLPKIRARFGAPGTGADEELQSPAAGRAGERRSAPARARYEASSAADEVLDVLDGEDDQAAAAVIADTGEVLDALAGTAMPAQKAELLAAARAYERASRSHIRAARDADYGMRSAARKILASGYTTNRAPDAAAAATLLAALLLLVIASSRWHAEHGHRQQAAAARASAEHLRAAYRQAAARPMAALAQRGRQLPPEVRGRQEQALRRAAPGEAGRLLAEPEFDALAAALAEAEAAGHDPQALLERARAWRELGTADSVTAVLTWRVRHLAKLPVPARRQPPAPAGIPDAAAVAGTRPADSSRRR</sequence>
<dbReference type="InterPro" id="IPR005094">
    <property type="entry name" value="Endonuclease_MobA/VirD2"/>
</dbReference>
<dbReference type="RefSeq" id="WP_051778138.1">
    <property type="nucleotide sequence ID" value="NZ_BSRX01000058.1"/>
</dbReference>
<feature type="domain" description="MobA/VirD2-like nuclease" evidence="2">
    <location>
        <begin position="59"/>
        <end position="164"/>
    </location>
</feature>
<evidence type="ECO:0000313" key="3">
    <source>
        <dbReference type="EMBL" id="GLW58711.1"/>
    </source>
</evidence>
<feature type="region of interest" description="Disordered" evidence="1">
    <location>
        <begin position="166"/>
        <end position="192"/>
    </location>
</feature>